<protein>
    <submittedName>
        <fullName evidence="1">Uncharacterized protein</fullName>
    </submittedName>
</protein>
<sequence>MRNYTPLGTTQGPDPCKRTRLRFRSSNLAAGPLLLLSPSHSASHPGCSCTQAKLDPLPGHPSDPCRADPHTQALLRDPLYLREENFSAPANRSGPSSASVCLVLSTKNPTVRISGHANSLLLNREDVNNISQMTQAGRAVLSGPSFPP</sequence>
<dbReference type="EMBL" id="WJEC01001886">
    <property type="protein sequence ID" value="KAF7477591.1"/>
    <property type="molecule type" value="Genomic_DNA"/>
</dbReference>
<dbReference type="Proteomes" id="UP000662637">
    <property type="component" value="Unassembled WGS sequence"/>
</dbReference>
<organism evidence="1 2">
    <name type="scientific">Marmota monax</name>
    <name type="common">Woodchuck</name>
    <dbReference type="NCBI Taxonomy" id="9995"/>
    <lineage>
        <taxon>Eukaryota</taxon>
        <taxon>Metazoa</taxon>
        <taxon>Chordata</taxon>
        <taxon>Craniata</taxon>
        <taxon>Vertebrata</taxon>
        <taxon>Euteleostomi</taxon>
        <taxon>Mammalia</taxon>
        <taxon>Eutheria</taxon>
        <taxon>Euarchontoglires</taxon>
        <taxon>Glires</taxon>
        <taxon>Rodentia</taxon>
        <taxon>Sciuromorpha</taxon>
        <taxon>Sciuridae</taxon>
        <taxon>Xerinae</taxon>
        <taxon>Marmotini</taxon>
        <taxon>Marmota</taxon>
    </lineage>
</organism>
<comment type="caution">
    <text evidence="1">The sequence shown here is derived from an EMBL/GenBank/DDBJ whole genome shotgun (WGS) entry which is preliminary data.</text>
</comment>
<accession>A0A834QJD8</accession>
<proteinExistence type="predicted"/>
<evidence type="ECO:0000313" key="2">
    <source>
        <dbReference type="Proteomes" id="UP000662637"/>
    </source>
</evidence>
<dbReference type="AlphaFoldDB" id="A0A834QJD8"/>
<evidence type="ECO:0000313" key="1">
    <source>
        <dbReference type="EMBL" id="KAF7477591.1"/>
    </source>
</evidence>
<reference evidence="1" key="1">
    <citation type="submission" date="2020-08" db="EMBL/GenBank/DDBJ databases">
        <authorList>
            <person name="Shumante A."/>
            <person name="Zimin A.V."/>
            <person name="Puiu D."/>
            <person name="Salzberg S.L."/>
        </authorList>
    </citation>
    <scope>NUCLEOTIDE SEQUENCE</scope>
    <source>
        <strain evidence="1">WC2-LM</strain>
        <tissue evidence="1">Liver</tissue>
    </source>
</reference>
<name>A0A834QJD8_MARMO</name>
<gene>
    <name evidence="1" type="ORF">GHT09_011387</name>
</gene>